<dbReference type="OrthoDB" id="6428749at2759"/>
<dbReference type="Gene3D" id="3.90.1300.10">
    <property type="entry name" value="Amidase signature (AS) domain"/>
    <property type="match status" value="1"/>
</dbReference>
<proteinExistence type="inferred from homology"/>
<feature type="domain" description="Amidase" evidence="4">
    <location>
        <begin position="82"/>
        <end position="540"/>
    </location>
</feature>
<feature type="active site" description="Acyl-ester intermediate" evidence="3">
    <location>
        <position position="237"/>
    </location>
</feature>
<dbReference type="AlphaFoldDB" id="A0A9P8Y115"/>
<dbReference type="PANTHER" id="PTHR46072:SF3">
    <property type="entry name" value="AMIDASE"/>
    <property type="match status" value="1"/>
</dbReference>
<dbReference type="InterPro" id="IPR036928">
    <property type="entry name" value="AS_sf"/>
</dbReference>
<dbReference type="Pfam" id="PF01425">
    <property type="entry name" value="Amidase"/>
    <property type="match status" value="1"/>
</dbReference>
<reference evidence="5" key="1">
    <citation type="journal article" date="2021" name="Nat. Commun.">
        <title>Genetic determinants of endophytism in the Arabidopsis root mycobiome.</title>
        <authorList>
            <person name="Mesny F."/>
            <person name="Miyauchi S."/>
            <person name="Thiergart T."/>
            <person name="Pickel B."/>
            <person name="Atanasova L."/>
            <person name="Karlsson M."/>
            <person name="Huettel B."/>
            <person name="Barry K.W."/>
            <person name="Haridas S."/>
            <person name="Chen C."/>
            <person name="Bauer D."/>
            <person name="Andreopoulos W."/>
            <person name="Pangilinan J."/>
            <person name="LaButti K."/>
            <person name="Riley R."/>
            <person name="Lipzen A."/>
            <person name="Clum A."/>
            <person name="Drula E."/>
            <person name="Henrissat B."/>
            <person name="Kohler A."/>
            <person name="Grigoriev I.V."/>
            <person name="Martin F.M."/>
            <person name="Hacquard S."/>
        </authorList>
    </citation>
    <scope>NUCLEOTIDE SEQUENCE</scope>
    <source>
        <strain evidence="5">MPI-CAGE-CH-0230</strain>
    </source>
</reference>
<keyword evidence="6" id="KW-1185">Reference proteome</keyword>
<protein>
    <submittedName>
        <fullName evidence="5">Amidase</fullName>
    </submittedName>
</protein>
<dbReference type="EMBL" id="JAGTJQ010000009">
    <property type="protein sequence ID" value="KAH7024862.1"/>
    <property type="molecule type" value="Genomic_DNA"/>
</dbReference>
<evidence type="ECO:0000256" key="1">
    <source>
        <dbReference type="ARBA" id="ARBA00009199"/>
    </source>
</evidence>
<keyword evidence="2" id="KW-0378">Hydrolase</keyword>
<evidence type="ECO:0000256" key="3">
    <source>
        <dbReference type="PIRSR" id="PIRSR001221-1"/>
    </source>
</evidence>
<evidence type="ECO:0000259" key="4">
    <source>
        <dbReference type="Pfam" id="PF01425"/>
    </source>
</evidence>
<dbReference type="PANTHER" id="PTHR46072">
    <property type="entry name" value="AMIDASE-RELATED-RELATED"/>
    <property type="match status" value="1"/>
</dbReference>
<dbReference type="InterPro" id="IPR023631">
    <property type="entry name" value="Amidase_dom"/>
</dbReference>
<feature type="active site" description="Charge relay system" evidence="3">
    <location>
        <position position="213"/>
    </location>
</feature>
<evidence type="ECO:0000313" key="6">
    <source>
        <dbReference type="Proteomes" id="UP000756346"/>
    </source>
</evidence>
<dbReference type="GeneID" id="70191626"/>
<dbReference type="SUPFAM" id="SSF75304">
    <property type="entry name" value="Amidase signature (AS) enzymes"/>
    <property type="match status" value="1"/>
</dbReference>
<dbReference type="PIRSF" id="PIRSF001221">
    <property type="entry name" value="Amidase_fungi"/>
    <property type="match status" value="1"/>
</dbReference>
<organism evidence="5 6">
    <name type="scientific">Microdochium trichocladiopsis</name>
    <dbReference type="NCBI Taxonomy" id="1682393"/>
    <lineage>
        <taxon>Eukaryota</taxon>
        <taxon>Fungi</taxon>
        <taxon>Dikarya</taxon>
        <taxon>Ascomycota</taxon>
        <taxon>Pezizomycotina</taxon>
        <taxon>Sordariomycetes</taxon>
        <taxon>Xylariomycetidae</taxon>
        <taxon>Xylariales</taxon>
        <taxon>Microdochiaceae</taxon>
        <taxon>Microdochium</taxon>
    </lineage>
</organism>
<dbReference type="RefSeq" id="XP_046008410.1">
    <property type="nucleotide sequence ID" value="XM_046162080.1"/>
</dbReference>
<dbReference type="Proteomes" id="UP000756346">
    <property type="component" value="Unassembled WGS sequence"/>
</dbReference>
<comment type="caution">
    <text evidence="5">The sequence shown here is derived from an EMBL/GenBank/DDBJ whole genome shotgun (WGS) entry which is preliminary data.</text>
</comment>
<accession>A0A9P8Y115</accession>
<evidence type="ECO:0000313" key="5">
    <source>
        <dbReference type="EMBL" id="KAH7024862.1"/>
    </source>
</evidence>
<gene>
    <name evidence="5" type="ORF">B0I36DRAFT_416658</name>
</gene>
<dbReference type="GO" id="GO:0016787">
    <property type="term" value="F:hydrolase activity"/>
    <property type="evidence" value="ECO:0007669"/>
    <property type="project" value="UniProtKB-KW"/>
</dbReference>
<name>A0A9P8Y115_9PEZI</name>
<evidence type="ECO:0000256" key="2">
    <source>
        <dbReference type="ARBA" id="ARBA00022801"/>
    </source>
</evidence>
<comment type="similarity">
    <text evidence="1">Belongs to the amidase family.</text>
</comment>
<feature type="active site" description="Charge relay system" evidence="3">
    <location>
        <position position="138"/>
    </location>
</feature>
<sequence>MAAPRENYITIAAQKQAQRWNAIPAEWRLPAELLPKPGTTNVMDVPLTCGILDKTDIAITSGFDATGLVEELRAKRLTVEQVTIAFCKTAAIAQQLTNCLTEIFFDVAIARAKHLDETYSATPSNALPPLFGLPISLKDSFAVRGHDTSTGLACFANQPATEHSSLARLLLDLGAVLYCKTNLPQTILTGDSDNNLFGRTLNPRNTSFTAGGSTGGEGALLALRGSVLGVGTDLGGSIRVPSVCNGLYGLRPSVGLVPHTGVRDLNPPGTKDLLSSAGPMATSLRDIEMFMRVIMQAEAWRYDPAAVGVPWVGGNAVEAVAEKTKKVRIGVMLEDGVFTPAPPVRRGLRMVMDKLAGHTDRIELVPIELPDVQTIYSEFVRYLVMCGGQHYLGLFAQTGEPPVPSVKNANIDSIPAMNDLHTLRELNARREVIAQKYHALFVDSKLDAILMPPAPHTAIPHDTWNRPAYTCLWNYMDYPALVVPVDKVREGEDEADDLSHAKYGKHDEDVYKLYTGPKEYRDLPICVQLVGYRQRDDALLKVAGVVDDIVHKRE</sequence>